<dbReference type="PANTHER" id="PTHR34477">
    <property type="entry name" value="UPF0213 PROTEIN YHBQ"/>
    <property type="match status" value="1"/>
</dbReference>
<accession>A0ABT1L0T0</accession>
<sequence length="113" mass="12848">MTAYVYMLRCSDGSFYVGSTRDLAIRLHQHQIGLGAAYTTTRRPVELVWHEEYENVGLAYSREKQVQSWSRRKRLALVEGDYEGLPALARKDFSRRRPPTGGTGDRSRSAGPD</sequence>
<dbReference type="PANTHER" id="PTHR34477:SF1">
    <property type="entry name" value="UPF0213 PROTEIN YHBQ"/>
    <property type="match status" value="1"/>
</dbReference>
<dbReference type="PROSITE" id="PS50164">
    <property type="entry name" value="GIY_YIG"/>
    <property type="match status" value="1"/>
</dbReference>
<dbReference type="CDD" id="cd10456">
    <property type="entry name" value="GIY-YIG_UPF0213"/>
    <property type="match status" value="1"/>
</dbReference>
<dbReference type="InterPro" id="IPR050190">
    <property type="entry name" value="UPF0213_domain"/>
</dbReference>
<feature type="region of interest" description="Disordered" evidence="2">
    <location>
        <begin position="89"/>
        <end position="113"/>
    </location>
</feature>
<organism evidence="4 5">
    <name type="scientific">Nocardioides pinisoli</name>
    <dbReference type="NCBI Taxonomy" id="2950279"/>
    <lineage>
        <taxon>Bacteria</taxon>
        <taxon>Bacillati</taxon>
        <taxon>Actinomycetota</taxon>
        <taxon>Actinomycetes</taxon>
        <taxon>Propionibacteriales</taxon>
        <taxon>Nocardioidaceae</taxon>
        <taxon>Nocardioides</taxon>
    </lineage>
</organism>
<dbReference type="Gene3D" id="3.40.1440.10">
    <property type="entry name" value="GIY-YIG endonuclease"/>
    <property type="match status" value="1"/>
</dbReference>
<dbReference type="Proteomes" id="UP001204524">
    <property type="component" value="Unassembled WGS sequence"/>
</dbReference>
<protein>
    <submittedName>
        <fullName evidence="4">GIY-YIG nuclease family protein</fullName>
    </submittedName>
</protein>
<dbReference type="InterPro" id="IPR035901">
    <property type="entry name" value="GIY-YIG_endonuc_sf"/>
</dbReference>
<dbReference type="Pfam" id="PF01541">
    <property type="entry name" value="GIY-YIG"/>
    <property type="match status" value="1"/>
</dbReference>
<feature type="domain" description="GIY-YIG" evidence="3">
    <location>
        <begin position="1"/>
        <end position="77"/>
    </location>
</feature>
<evidence type="ECO:0000256" key="2">
    <source>
        <dbReference type="SAM" id="MobiDB-lite"/>
    </source>
</evidence>
<evidence type="ECO:0000259" key="3">
    <source>
        <dbReference type="PROSITE" id="PS50164"/>
    </source>
</evidence>
<evidence type="ECO:0000256" key="1">
    <source>
        <dbReference type="ARBA" id="ARBA00007435"/>
    </source>
</evidence>
<dbReference type="InterPro" id="IPR000305">
    <property type="entry name" value="GIY-YIG_endonuc"/>
</dbReference>
<keyword evidence="5" id="KW-1185">Reference proteome</keyword>
<dbReference type="RefSeq" id="WP_254182779.1">
    <property type="nucleotide sequence ID" value="NZ_JANARS010000008.1"/>
</dbReference>
<gene>
    <name evidence="4" type="ORF">NCI01_17525</name>
</gene>
<name>A0ABT1L0T0_9ACTN</name>
<evidence type="ECO:0000313" key="5">
    <source>
        <dbReference type="Proteomes" id="UP001204524"/>
    </source>
</evidence>
<proteinExistence type="inferred from homology"/>
<comment type="caution">
    <text evidence="4">The sequence shown here is derived from an EMBL/GenBank/DDBJ whole genome shotgun (WGS) entry which is preliminary data.</text>
</comment>
<dbReference type="EMBL" id="JANARS010000008">
    <property type="protein sequence ID" value="MCP3423607.1"/>
    <property type="molecule type" value="Genomic_DNA"/>
</dbReference>
<dbReference type="SUPFAM" id="SSF82771">
    <property type="entry name" value="GIY-YIG endonuclease"/>
    <property type="match status" value="1"/>
</dbReference>
<reference evidence="4 5" key="1">
    <citation type="submission" date="2022-06" db="EMBL/GenBank/DDBJ databases">
        <authorList>
            <person name="So Y."/>
        </authorList>
    </citation>
    <scope>NUCLEOTIDE SEQUENCE [LARGE SCALE GENOMIC DNA]</scope>
    <source>
        <strain evidence="4 5">STR3</strain>
    </source>
</reference>
<comment type="similarity">
    <text evidence="1">Belongs to the UPF0213 family.</text>
</comment>
<evidence type="ECO:0000313" key="4">
    <source>
        <dbReference type="EMBL" id="MCP3423607.1"/>
    </source>
</evidence>